<dbReference type="RefSeq" id="WP_055161849.1">
    <property type="nucleotide sequence ID" value="NZ_CZAU01000039.1"/>
</dbReference>
<dbReference type="AlphaFoldDB" id="A0A174TFT7"/>
<name>A0A174TFT7_ANAHA</name>
<sequence length="140" mass="16450">MAAIQFATNSLPFHLFQDYMNLTVTFLKYSNNYENQKDDFLIQYAREDDDYYAVRLIKALEIGPSGPLKSIFTDYWNYMCQFGIAENTEHYFGGLCMNGNELIEKYRNQDGSRNEFVYKLVMAYVEWKGYEMNQKSVVAA</sequence>
<protein>
    <submittedName>
        <fullName evidence="1">Uncharacterized protein</fullName>
    </submittedName>
</protein>
<reference evidence="1 2" key="1">
    <citation type="submission" date="2015-09" db="EMBL/GenBank/DDBJ databases">
        <authorList>
            <consortium name="Pathogen Informatics"/>
        </authorList>
    </citation>
    <scope>NUCLEOTIDE SEQUENCE [LARGE SCALE GENOMIC DNA]</scope>
    <source>
        <strain evidence="1 2">2789STDY5834908</strain>
    </source>
</reference>
<gene>
    <name evidence="1" type="ORF">ERS852520_02977</name>
</gene>
<accession>A0A174TFT7</accession>
<organism evidence="1 2">
    <name type="scientific">Anaerostipes hadrus</name>
    <dbReference type="NCBI Taxonomy" id="649756"/>
    <lineage>
        <taxon>Bacteria</taxon>
        <taxon>Bacillati</taxon>
        <taxon>Bacillota</taxon>
        <taxon>Clostridia</taxon>
        <taxon>Lachnospirales</taxon>
        <taxon>Lachnospiraceae</taxon>
        <taxon>Anaerostipes</taxon>
    </lineage>
</organism>
<evidence type="ECO:0000313" key="2">
    <source>
        <dbReference type="Proteomes" id="UP000095564"/>
    </source>
</evidence>
<dbReference type="Proteomes" id="UP000095564">
    <property type="component" value="Unassembled WGS sequence"/>
</dbReference>
<dbReference type="EMBL" id="CZAU01000039">
    <property type="protein sequence ID" value="CUQ07371.1"/>
    <property type="molecule type" value="Genomic_DNA"/>
</dbReference>
<evidence type="ECO:0000313" key="1">
    <source>
        <dbReference type="EMBL" id="CUQ07371.1"/>
    </source>
</evidence>
<proteinExistence type="predicted"/>